<accession>A0A8T7M509</accession>
<dbReference type="EMBL" id="JACATZ010000003">
    <property type="protein sequence ID" value="NWJ47154.1"/>
    <property type="molecule type" value="Genomic_DNA"/>
</dbReference>
<keyword evidence="6" id="KW-1185">Reference proteome</keyword>
<dbReference type="EMBL" id="CP128400">
    <property type="protein sequence ID" value="WJW69066.1"/>
    <property type="molecule type" value="Genomic_DNA"/>
</dbReference>
<reference evidence="4" key="2">
    <citation type="journal article" date="2024" name="Nature">
        <title>Anoxygenic phototroph of the Chloroflexota uses a type I reaction centre.</title>
        <authorList>
            <person name="Tsuji J.M."/>
            <person name="Shaw N.A."/>
            <person name="Nagashima S."/>
            <person name="Venkiteswaran J.J."/>
            <person name="Schiff S.L."/>
            <person name="Watanabe T."/>
            <person name="Fukui M."/>
            <person name="Hanada S."/>
            <person name="Tank M."/>
            <person name="Neufeld J.D."/>
        </authorList>
    </citation>
    <scope>NUCLEOTIDE SEQUENCE</scope>
    <source>
        <strain evidence="4">L227-S17</strain>
    </source>
</reference>
<dbReference type="Proteomes" id="UP001431572">
    <property type="component" value="Chromosome 2"/>
</dbReference>
<feature type="region of interest" description="Disordered" evidence="1">
    <location>
        <begin position="77"/>
        <end position="113"/>
    </location>
</feature>
<protein>
    <recommendedName>
        <fullName evidence="7">Peptidase MA-like domain-containing protein</fullName>
    </recommendedName>
</protein>
<feature type="compositionally biased region" description="Low complexity" evidence="1">
    <location>
        <begin position="85"/>
        <end position="105"/>
    </location>
</feature>
<evidence type="ECO:0000256" key="2">
    <source>
        <dbReference type="SAM" id="Phobius"/>
    </source>
</evidence>
<dbReference type="InterPro" id="IPR027268">
    <property type="entry name" value="Peptidase_M4/M1_CTD_sf"/>
</dbReference>
<evidence type="ECO:0008006" key="7">
    <source>
        <dbReference type="Google" id="ProtNLM"/>
    </source>
</evidence>
<keyword evidence="2" id="KW-1133">Transmembrane helix</keyword>
<proteinExistence type="predicted"/>
<evidence type="ECO:0000256" key="1">
    <source>
        <dbReference type="SAM" id="MobiDB-lite"/>
    </source>
</evidence>
<evidence type="ECO:0000313" key="4">
    <source>
        <dbReference type="EMBL" id="WJW69066.1"/>
    </source>
</evidence>
<gene>
    <name evidence="3" type="ORF">HXX08_14935</name>
    <name evidence="4" type="ORF">OZ401_002659</name>
</gene>
<dbReference type="Proteomes" id="UP000521676">
    <property type="component" value="Unassembled WGS sequence"/>
</dbReference>
<evidence type="ECO:0000313" key="6">
    <source>
        <dbReference type="Proteomes" id="UP001431572"/>
    </source>
</evidence>
<dbReference type="RefSeq" id="WP_341470959.1">
    <property type="nucleotide sequence ID" value="NZ_CP128400.1"/>
</dbReference>
<organism evidence="3 5">
    <name type="scientific">Candidatus Chlorohelix allophototropha</name>
    <dbReference type="NCBI Taxonomy" id="3003348"/>
    <lineage>
        <taxon>Bacteria</taxon>
        <taxon>Bacillati</taxon>
        <taxon>Chloroflexota</taxon>
        <taxon>Chloroflexia</taxon>
        <taxon>Candidatus Chloroheliales</taxon>
        <taxon>Candidatus Chloroheliaceae</taxon>
        <taxon>Candidatus Chlorohelix</taxon>
    </lineage>
</organism>
<keyword evidence="2" id="KW-0472">Membrane</keyword>
<dbReference type="AlphaFoldDB" id="A0A8T7M509"/>
<keyword evidence="2" id="KW-0812">Transmembrane</keyword>
<dbReference type="Gene3D" id="1.10.390.10">
    <property type="entry name" value="Neutral Protease Domain 2"/>
    <property type="match status" value="1"/>
</dbReference>
<evidence type="ECO:0000313" key="3">
    <source>
        <dbReference type="EMBL" id="NWJ47154.1"/>
    </source>
</evidence>
<feature type="transmembrane region" description="Helical" evidence="2">
    <location>
        <begin position="12"/>
        <end position="35"/>
    </location>
</feature>
<evidence type="ECO:0000313" key="5">
    <source>
        <dbReference type="Proteomes" id="UP000521676"/>
    </source>
</evidence>
<reference evidence="3 5" key="1">
    <citation type="submission" date="2020-06" db="EMBL/GenBank/DDBJ databases">
        <title>Anoxygenic phototrophic Chloroflexota member uses a Type I reaction center.</title>
        <authorList>
            <person name="Tsuji J.M."/>
            <person name="Shaw N.A."/>
            <person name="Nagashima S."/>
            <person name="Venkiteswaran J."/>
            <person name="Schiff S.L."/>
            <person name="Hanada S."/>
            <person name="Tank M."/>
            <person name="Neufeld J.D."/>
        </authorList>
    </citation>
    <scope>NUCLEOTIDE SEQUENCE [LARGE SCALE GENOMIC DNA]</scope>
    <source>
        <strain evidence="3">L227-S17</strain>
    </source>
</reference>
<name>A0A8T7M509_9CHLR</name>
<sequence>MVKIKQKSQQLIVRLVVGLIMVIFLLVGLLVGLAVNLKNNSLAAQNIDKSVAITSTVASLLVFPTNTAQATTTIITPTPIPTPLPTATKEPSPTATATPIATMPTPDKRVNLPGGKVQEEWSKLNLTVIYEPNSFGAANLGEFIQNWQEAQKYVRDRLKVETIFPMTFELRTDGAPDPLGLGVRGFSDVLKDRIYQLYDGSGDKDDRKYITAHELGHLFFYNKIGWGANIMLAEGIAMYASDEFLRKSGFITVHDFATALYLQKRLTPLTSISKAPEKYFNGRLLSREYYDISGSFVSWLIETYGLEKFNKVYPTANYNQVYDKSLTYLNDEWINFLDKRSKSQSLKFDPAKYLIDLDRVTRAYQSLYDKAAANNNILEQATYQAIDTARLKLDRQLIGEAEEQLRLIEKTIARL</sequence>